<keyword evidence="1" id="KW-0175">Coiled coil</keyword>
<accession>A0A8S3G890</accession>
<evidence type="ECO:0000313" key="3">
    <source>
        <dbReference type="Proteomes" id="UP000681967"/>
    </source>
</evidence>
<dbReference type="PANTHER" id="PTHR21549">
    <property type="entry name" value="MUTATED IN BLADDER CANCER 1"/>
    <property type="match status" value="1"/>
</dbReference>
<proteinExistence type="predicted"/>
<name>A0A8S3G890_9BILA</name>
<dbReference type="Proteomes" id="UP000681967">
    <property type="component" value="Unassembled WGS sequence"/>
</dbReference>
<organism evidence="2 3">
    <name type="scientific">Rotaria magnacalcarata</name>
    <dbReference type="NCBI Taxonomy" id="392030"/>
    <lineage>
        <taxon>Eukaryota</taxon>
        <taxon>Metazoa</taxon>
        <taxon>Spiralia</taxon>
        <taxon>Gnathifera</taxon>
        <taxon>Rotifera</taxon>
        <taxon>Eurotatoria</taxon>
        <taxon>Bdelloidea</taxon>
        <taxon>Philodinida</taxon>
        <taxon>Philodinidae</taxon>
        <taxon>Rotaria</taxon>
    </lineage>
</organism>
<comment type="caution">
    <text evidence="2">The sequence shown here is derived from an EMBL/GenBank/DDBJ whole genome shotgun (WGS) entry which is preliminary data.</text>
</comment>
<dbReference type="InterPro" id="IPR039902">
    <property type="entry name" value="CCDC148/CCDC112"/>
</dbReference>
<evidence type="ECO:0000313" key="2">
    <source>
        <dbReference type="EMBL" id="CAF5151210.1"/>
    </source>
</evidence>
<sequence length="112" mass="13062">AYNAHRGLLMNANEDINIQQELFPINTFKDRKLCGDIRVRLEQRLRDAGLIQTDYARQALAAVQKAPQRRDTQENKMWTGFAFKTNDIEPYNMSKPVKRDFISHSVFYGVEN</sequence>
<reference evidence="2" key="1">
    <citation type="submission" date="2021-02" db="EMBL/GenBank/DDBJ databases">
        <authorList>
            <person name="Nowell W R."/>
        </authorList>
    </citation>
    <scope>NUCLEOTIDE SEQUENCE</scope>
</reference>
<dbReference type="PANTHER" id="PTHR21549:SF1">
    <property type="entry name" value="COILED-COIL DOMAIN-CONTAINING PROTEIN 148"/>
    <property type="match status" value="1"/>
</dbReference>
<feature type="non-terminal residue" evidence="2">
    <location>
        <position position="1"/>
    </location>
</feature>
<protein>
    <submittedName>
        <fullName evidence="2">Uncharacterized protein</fullName>
    </submittedName>
</protein>
<evidence type="ECO:0000256" key="1">
    <source>
        <dbReference type="ARBA" id="ARBA00023054"/>
    </source>
</evidence>
<gene>
    <name evidence="2" type="ORF">BYL167_LOCUS72285</name>
</gene>
<dbReference type="EMBL" id="CAJOBH010257814">
    <property type="protein sequence ID" value="CAF5151210.1"/>
    <property type="molecule type" value="Genomic_DNA"/>
</dbReference>
<dbReference type="AlphaFoldDB" id="A0A8S3G890"/>